<name>A0A8S1J700_9CHLO</name>
<dbReference type="AlphaFoldDB" id="A0A8S1J700"/>
<evidence type="ECO:0008006" key="3">
    <source>
        <dbReference type="Google" id="ProtNLM"/>
    </source>
</evidence>
<dbReference type="InterPro" id="IPR036877">
    <property type="entry name" value="SUI1_dom_sf"/>
</dbReference>
<evidence type="ECO:0000313" key="2">
    <source>
        <dbReference type="Proteomes" id="UP000708148"/>
    </source>
</evidence>
<dbReference type="OrthoDB" id="10248435at2759"/>
<dbReference type="Gene3D" id="3.30.780.10">
    <property type="entry name" value="SUI1-like domain"/>
    <property type="match status" value="1"/>
</dbReference>
<proteinExistence type="predicted"/>
<dbReference type="SUPFAM" id="SSF55159">
    <property type="entry name" value="eIF1-like"/>
    <property type="match status" value="1"/>
</dbReference>
<evidence type="ECO:0000313" key="1">
    <source>
        <dbReference type="EMBL" id="CAD7702005.1"/>
    </source>
</evidence>
<accession>A0A8S1J700</accession>
<sequence>MHVSVKGQTVPSASAHIQTCVLYTHHAFKNIPAQVPHNICPICRCPFAFDRVWEHCVFPPAPPLLLPPLPLPICPNPTQPIVAAIVDLGVSFCGCVVHERSFELRRRPAASHSALCNPQVIQLQGDQRKPVSQFLIQGKLAKKDMIKIHGF</sequence>
<organism evidence="1 2">
    <name type="scientific">Ostreobium quekettii</name>
    <dbReference type="NCBI Taxonomy" id="121088"/>
    <lineage>
        <taxon>Eukaryota</taxon>
        <taxon>Viridiplantae</taxon>
        <taxon>Chlorophyta</taxon>
        <taxon>core chlorophytes</taxon>
        <taxon>Ulvophyceae</taxon>
        <taxon>TCBD clade</taxon>
        <taxon>Bryopsidales</taxon>
        <taxon>Ostreobineae</taxon>
        <taxon>Ostreobiaceae</taxon>
        <taxon>Ostreobium</taxon>
    </lineage>
</organism>
<gene>
    <name evidence="1" type="ORF">OSTQU699_LOCUS7362</name>
</gene>
<dbReference type="GO" id="GO:0003743">
    <property type="term" value="F:translation initiation factor activity"/>
    <property type="evidence" value="ECO:0007669"/>
    <property type="project" value="InterPro"/>
</dbReference>
<dbReference type="EMBL" id="CAJHUC010001684">
    <property type="protein sequence ID" value="CAD7702005.1"/>
    <property type="molecule type" value="Genomic_DNA"/>
</dbReference>
<dbReference type="Proteomes" id="UP000708148">
    <property type="component" value="Unassembled WGS sequence"/>
</dbReference>
<protein>
    <recommendedName>
        <fullName evidence="3">SUI1 domain-containing protein</fullName>
    </recommendedName>
</protein>
<keyword evidence="2" id="KW-1185">Reference proteome</keyword>
<comment type="caution">
    <text evidence="1">The sequence shown here is derived from an EMBL/GenBank/DDBJ whole genome shotgun (WGS) entry which is preliminary data.</text>
</comment>
<reference evidence="1" key="1">
    <citation type="submission" date="2020-12" db="EMBL/GenBank/DDBJ databases">
        <authorList>
            <person name="Iha C."/>
        </authorList>
    </citation>
    <scope>NUCLEOTIDE SEQUENCE</scope>
</reference>